<feature type="domain" description="DUF5710" evidence="5">
    <location>
        <begin position="807"/>
        <end position="850"/>
    </location>
</feature>
<evidence type="ECO:0000259" key="5">
    <source>
        <dbReference type="Pfam" id="PF18974"/>
    </source>
</evidence>
<dbReference type="Pfam" id="PF13362">
    <property type="entry name" value="Toprim_3"/>
    <property type="match status" value="1"/>
</dbReference>
<keyword evidence="6" id="KW-0614">Plasmid</keyword>
<dbReference type="Pfam" id="PF18974">
    <property type="entry name" value="DUF5710"/>
    <property type="match status" value="3"/>
</dbReference>
<organism evidence="6">
    <name type="scientific">Acinetobacter baumannii</name>
    <dbReference type="NCBI Taxonomy" id="470"/>
    <lineage>
        <taxon>Bacteria</taxon>
        <taxon>Pseudomonadati</taxon>
        <taxon>Pseudomonadota</taxon>
        <taxon>Gammaproteobacteria</taxon>
        <taxon>Moraxellales</taxon>
        <taxon>Moraxellaceae</taxon>
        <taxon>Acinetobacter</taxon>
        <taxon>Acinetobacter calcoaceticus/baumannii complex</taxon>
    </lineage>
</organism>
<dbReference type="RefSeq" id="WP_064534766.1">
    <property type="nucleotide sequence ID" value="NZ_KX118105.1"/>
</dbReference>
<accession>A0A1B2RCL0</accession>
<dbReference type="Gene3D" id="3.40.1360.10">
    <property type="match status" value="1"/>
</dbReference>
<protein>
    <submittedName>
        <fullName evidence="6">DNA primase</fullName>
        <ecNumber evidence="6">2.7.7.-</ecNumber>
    </submittedName>
</protein>
<dbReference type="InterPro" id="IPR034154">
    <property type="entry name" value="TOPRIM_DnaG/twinkle"/>
</dbReference>
<geneLocation type="plasmid" evidence="6">
    <name>IHIT7853-OXA-23</name>
</geneLocation>
<keyword evidence="1" id="KW-0175">Coiled coil</keyword>
<proteinExistence type="predicted"/>
<dbReference type="CDD" id="cd01029">
    <property type="entry name" value="TOPRIM_primases"/>
    <property type="match status" value="1"/>
</dbReference>
<dbReference type="Pfam" id="PF08401">
    <property type="entry name" value="ArdcN"/>
    <property type="match status" value="1"/>
</dbReference>
<dbReference type="GO" id="GO:0003697">
    <property type="term" value="F:single-stranded DNA binding"/>
    <property type="evidence" value="ECO:0007669"/>
    <property type="project" value="InterPro"/>
</dbReference>
<dbReference type="Pfam" id="PF18818">
    <property type="entry name" value="MPTase-PolyVal"/>
    <property type="match status" value="1"/>
</dbReference>
<feature type="domain" description="Polyvalent protein metallopeptidase" evidence="4">
    <location>
        <begin position="161"/>
        <end position="285"/>
    </location>
</feature>
<keyword evidence="6" id="KW-0808">Transferase</keyword>
<dbReference type="SUPFAM" id="SSF56731">
    <property type="entry name" value="DNA primase core"/>
    <property type="match status" value="1"/>
</dbReference>
<feature type="domain" description="N-terminal" evidence="2">
    <location>
        <begin position="4"/>
        <end position="118"/>
    </location>
</feature>
<feature type="coiled-coil region" evidence="1">
    <location>
        <begin position="1209"/>
        <end position="1243"/>
    </location>
</feature>
<feature type="domain" description="DUF5710" evidence="5">
    <location>
        <begin position="722"/>
        <end position="764"/>
    </location>
</feature>
<dbReference type="EMBL" id="KX118105">
    <property type="protein sequence ID" value="AOB42351.1"/>
    <property type="molecule type" value="Genomic_DNA"/>
</dbReference>
<feature type="domain" description="DUF5710" evidence="5">
    <location>
        <begin position="665"/>
        <end position="706"/>
    </location>
</feature>
<dbReference type="InterPro" id="IPR013610">
    <property type="entry name" value="ArdC_N"/>
</dbReference>
<dbReference type="InterPro" id="IPR006171">
    <property type="entry name" value="TOPRIM_dom"/>
</dbReference>
<sequence length="1260" mass="142099">MKKEYVQDIADRLIEQIKSNTAPWQKPWEAGKSIDVLPINLNTGNPYRGMNLVNLMSVAEAKGFTDNRWITYKGAEKLGAQVRKGEKSTSVHYWKFSEEVALKDEDGKPVLDKDGKQVTVQMKLDKPRVFFANVFNAEQVEGLPPKEQVIKPLEEWQRHKRAEEILEASGVRIRHKPGDSAYYRPSTDEITLPIKEQFPTADNYYATALHELGHATGHPSRLNRDLSGGFGSVNYAKEELRAEMASLFIGQELQIGHDPGQHIAYLKSWVKVLEDDPKEIFRAARDADLISSYLLDLSQEQKIENTQTSDQDIEEIKQVFLLRQQNTDLDQSVKTLNKMGKKAGFTLALKPSGEELRAHFLKNSEAIDPYVHIHKDGSIGLISNIDSPMVMLCRPEAVLAVTSAINPFRDAVTISSEAKNFIKRVQEEELKLQTSDFSENFKNLQAELEKQFKDNGISSLVELKKNGNQESLKVSYVGEANNLHHYSSVINEKGFLSIAYNGVDSPSSNTGSVSKHLGDITDASFAYDDLSVNSLSHSEEVISRLRSYKENGLGDSPQTTWLNLSKVAQENGFFARISDNILPTHIGEEERELQPKFIINYADQEQINMDVNTLIFENGKAVTLQKNEEYEAIQVTSDPLTQAKNLLTLVNAELNMNAKSKNTEKTYIDVGFGDKEEAKQLGAKWDGKAKSWYVPAGADLTPFEKWKVITPEESQKEQVSKRNFINVPVEEKDEAKQLGARWDRVQKSWYIPDGLDSKLFDKWLEEKEEIQQSPVPAQIDLDNVAPAMKDLIKNVEQQEEVIERTEKTYLAVPYVEKDEAKQLGAKFDNDAKAWYVPAGVENAPFEKWLPHNQHQIDLPDTSKSIRPEDEFKAALMQAGLMVQGDPIMDGKMHRVPVEGDRKGQFSGSYKGFSDGRPAGYIRNFKTGLEEKWKSNSVSFNVVDTARMRAEAAQNRANNEKRLEMLYEKTAQQAQMVYSVAEVAQQHSYLDKKGIGINQVIKLVPDPEDLPPGCEVKIAKTWQEAKQWREDNATKGIKETILTKGDLLVPGYNAEGKLMMLQTINATGFKGYMKDAKKSGSFAAFGELQNGKPFLIAEGVATAITLHEQTKQPVVAAFDSGNLPNVARELREKYQESKIYLASDNDHISEAKNREMGKNGILNPGVEYALQAANEIQGFVLTPRFAKNDPGTDWNDLFQNQGKEQFHEQMKSELSKAKVLEQTAQIAENKLTQHTEISRKLEDQKVIDRKQDQRESVKMKR</sequence>
<dbReference type="AlphaFoldDB" id="A0A1B2RCL0"/>
<feature type="domain" description="Toprim" evidence="3">
    <location>
        <begin position="1094"/>
        <end position="1203"/>
    </location>
</feature>
<dbReference type="InterPro" id="IPR043764">
    <property type="entry name" value="DUF5710"/>
</dbReference>
<name>A0A1B2RCL0_ACIBA</name>
<dbReference type="GO" id="GO:0016779">
    <property type="term" value="F:nucleotidyltransferase activity"/>
    <property type="evidence" value="ECO:0007669"/>
    <property type="project" value="UniProtKB-KW"/>
</dbReference>
<keyword evidence="6" id="KW-0548">Nucleotidyltransferase</keyword>
<reference evidence="6" key="1">
    <citation type="journal article" date="2016" name="Gut Pathog.">
        <title>Genome sequence of OXA-23 producing Acinetobacter baumannii IHIT7853, a carbapenem-resistant strain from a cat belonging to international clone IC1.</title>
        <authorList>
            <person name="Ewers C."/>
            <person name="Klotz P."/>
            <person name="Scheufen S."/>
            <person name="Leidner U."/>
            <person name="Gottig S."/>
            <person name="Semmler T."/>
        </authorList>
    </citation>
    <scope>NUCLEOTIDE SEQUENCE</scope>
    <source>
        <strain evidence="6">IHIT7853</strain>
        <plasmid evidence="6">IHIT7853-OXA-23</plasmid>
    </source>
</reference>
<dbReference type="EC" id="2.7.7.-" evidence="6"/>
<evidence type="ECO:0000259" key="3">
    <source>
        <dbReference type="Pfam" id="PF13362"/>
    </source>
</evidence>
<evidence type="ECO:0000313" key="6">
    <source>
        <dbReference type="EMBL" id="AOB42351.1"/>
    </source>
</evidence>
<dbReference type="InterPro" id="IPR041459">
    <property type="entry name" value="MPTase-PolyVal"/>
</dbReference>
<evidence type="ECO:0000259" key="2">
    <source>
        <dbReference type="Pfam" id="PF08401"/>
    </source>
</evidence>
<evidence type="ECO:0000256" key="1">
    <source>
        <dbReference type="SAM" id="Coils"/>
    </source>
</evidence>
<evidence type="ECO:0000259" key="4">
    <source>
        <dbReference type="Pfam" id="PF18818"/>
    </source>
</evidence>